<keyword evidence="3" id="KW-1185">Reference proteome</keyword>
<evidence type="ECO:0000313" key="2">
    <source>
        <dbReference type="EMBL" id="RLN18372.1"/>
    </source>
</evidence>
<dbReference type="PANTHER" id="PTHR47481:SF31">
    <property type="entry name" value="OS01G0873500 PROTEIN"/>
    <property type="match status" value="1"/>
</dbReference>
<feature type="compositionally biased region" description="Low complexity" evidence="1">
    <location>
        <begin position="251"/>
        <end position="269"/>
    </location>
</feature>
<dbReference type="EMBL" id="PQIB02000005">
    <property type="protein sequence ID" value="RLN18372.1"/>
    <property type="molecule type" value="Genomic_DNA"/>
</dbReference>
<gene>
    <name evidence="2" type="ORF">C2845_PM02G23480</name>
</gene>
<sequence length="346" mass="38252">MASSSSSHPSSHFGHPVSDKLTRDNFVLWKAQFLPAVRGAKVLGILDGTISEPRPVIEADVDGKKKQIPNPEHDSWVEKDQQLLSYLVNSVSKEVLAGIATATTSAEAWKVLGVMFAAQSRARVTNLRMQLATAKKGSLTTAAYFNKMQNIKDELASAGVTVNDDEVVAHILNGLDFDYHPFVSSMMGRSGDLSLSELYSLLMEYDLRLEMYQGTEQHQSSANVASRGRGNHGRSGGRRSGGRSNRRFPASNNNNQNFSNNQGSNQQSNRKTPCQICKKTNHEAKQCYFRYDEDEQYRGRPSEAYGVDTNWYADIGATNHVTGELEKLTVRDCYSGHDQVYTASGT</sequence>
<dbReference type="PANTHER" id="PTHR47481">
    <property type="match status" value="1"/>
</dbReference>
<protein>
    <recommendedName>
        <fullName evidence="4">Retrotransposon Copia-like N-terminal domain-containing protein</fullName>
    </recommendedName>
</protein>
<comment type="caution">
    <text evidence="2">The sequence shown here is derived from an EMBL/GenBank/DDBJ whole genome shotgun (WGS) entry which is preliminary data.</text>
</comment>
<dbReference type="Pfam" id="PF14223">
    <property type="entry name" value="Retrotran_gag_2"/>
    <property type="match status" value="1"/>
</dbReference>
<organism evidence="2 3">
    <name type="scientific">Panicum miliaceum</name>
    <name type="common">Proso millet</name>
    <name type="synonym">Broomcorn millet</name>
    <dbReference type="NCBI Taxonomy" id="4540"/>
    <lineage>
        <taxon>Eukaryota</taxon>
        <taxon>Viridiplantae</taxon>
        <taxon>Streptophyta</taxon>
        <taxon>Embryophyta</taxon>
        <taxon>Tracheophyta</taxon>
        <taxon>Spermatophyta</taxon>
        <taxon>Magnoliopsida</taxon>
        <taxon>Liliopsida</taxon>
        <taxon>Poales</taxon>
        <taxon>Poaceae</taxon>
        <taxon>PACMAD clade</taxon>
        <taxon>Panicoideae</taxon>
        <taxon>Panicodae</taxon>
        <taxon>Paniceae</taxon>
        <taxon>Panicinae</taxon>
        <taxon>Panicum</taxon>
        <taxon>Panicum sect. Panicum</taxon>
    </lineage>
</organism>
<dbReference type="OrthoDB" id="693186at2759"/>
<accession>A0A3L6SE19</accession>
<dbReference type="Proteomes" id="UP000275267">
    <property type="component" value="Unassembled WGS sequence"/>
</dbReference>
<name>A0A3L6SE19_PANMI</name>
<reference evidence="3" key="1">
    <citation type="journal article" date="2019" name="Nat. Commun.">
        <title>The genome of broomcorn millet.</title>
        <authorList>
            <person name="Zou C."/>
            <person name="Miki D."/>
            <person name="Li D."/>
            <person name="Tang Q."/>
            <person name="Xiao L."/>
            <person name="Rajput S."/>
            <person name="Deng P."/>
            <person name="Jia W."/>
            <person name="Huang R."/>
            <person name="Zhang M."/>
            <person name="Sun Y."/>
            <person name="Hu J."/>
            <person name="Fu X."/>
            <person name="Schnable P.S."/>
            <person name="Li F."/>
            <person name="Zhang H."/>
            <person name="Feng B."/>
            <person name="Zhu X."/>
            <person name="Liu R."/>
            <person name="Schnable J.C."/>
            <person name="Zhu J.-K."/>
            <person name="Zhang H."/>
        </authorList>
    </citation>
    <scope>NUCLEOTIDE SEQUENCE [LARGE SCALE GENOMIC DNA]</scope>
</reference>
<evidence type="ECO:0008006" key="4">
    <source>
        <dbReference type="Google" id="ProtNLM"/>
    </source>
</evidence>
<dbReference type="AlphaFoldDB" id="A0A3L6SE19"/>
<evidence type="ECO:0000313" key="3">
    <source>
        <dbReference type="Proteomes" id="UP000275267"/>
    </source>
</evidence>
<evidence type="ECO:0000256" key="1">
    <source>
        <dbReference type="SAM" id="MobiDB-lite"/>
    </source>
</evidence>
<proteinExistence type="predicted"/>
<feature type="region of interest" description="Disordered" evidence="1">
    <location>
        <begin position="216"/>
        <end position="272"/>
    </location>
</feature>
<feature type="compositionally biased region" description="Basic residues" evidence="1">
    <location>
        <begin position="229"/>
        <end position="246"/>
    </location>
</feature>
<dbReference type="STRING" id="4540.A0A3L6SE19"/>